<sequence length="246" mass="29516">MNPHLLLSMIVKNEENRYLERVLTEYKTICDHIVIIDDGSTDRTIACCLDVLRHTSHQIIRNNTSLFTNEVALRKQQWEVATSFNPEWILTMDADERFETSFYHQIRHYTRCSEVDAFYFRMYDMWSATHYREDQYWSAHKIYRPFLVRYKKDIPYEWLTQPLHCGRFPTTIQSFSYQCLPYRMQHLGWSTLKDRCAKYERYKALDSDGKYGSLGQYESILDANPHLLEWEEDAIERASDSKCDRA</sequence>
<dbReference type="PANTHER" id="PTHR43630">
    <property type="entry name" value="POLY-BETA-1,6-N-ACETYL-D-GLUCOSAMINE SYNTHASE"/>
    <property type="match status" value="1"/>
</dbReference>
<name>I8UHL6_9BACL</name>
<organism evidence="1 2">
    <name type="scientific">Fictibacillus macauensis ZFHKF-1</name>
    <dbReference type="NCBI Taxonomy" id="1196324"/>
    <lineage>
        <taxon>Bacteria</taxon>
        <taxon>Bacillati</taxon>
        <taxon>Bacillota</taxon>
        <taxon>Bacilli</taxon>
        <taxon>Bacillales</taxon>
        <taxon>Fictibacillaceae</taxon>
        <taxon>Fictibacillus</taxon>
    </lineage>
</organism>
<comment type="caution">
    <text evidence="1">The sequence shown here is derived from an EMBL/GenBank/DDBJ whole genome shotgun (WGS) entry which is preliminary data.</text>
</comment>
<dbReference type="PANTHER" id="PTHR43630:SF2">
    <property type="entry name" value="GLYCOSYLTRANSFERASE"/>
    <property type="match status" value="1"/>
</dbReference>
<dbReference type="AlphaFoldDB" id="I8UHL6"/>
<dbReference type="STRING" id="1196324.A374_05531"/>
<dbReference type="SUPFAM" id="SSF53448">
    <property type="entry name" value="Nucleotide-diphospho-sugar transferases"/>
    <property type="match status" value="1"/>
</dbReference>
<dbReference type="Pfam" id="PF13704">
    <property type="entry name" value="Glyco_tranf_2_4"/>
    <property type="match status" value="1"/>
</dbReference>
<keyword evidence="2" id="KW-1185">Reference proteome</keyword>
<dbReference type="eggNOG" id="COG1215">
    <property type="taxonomic scope" value="Bacteria"/>
</dbReference>
<dbReference type="OrthoDB" id="183314at2"/>
<reference evidence="1 2" key="1">
    <citation type="journal article" date="2012" name="J. Bacteriol.">
        <title>Genome of Bacillus macauensis ZFHKF-1, a Long-Chain-Forming Bacterium.</title>
        <authorList>
            <person name="Cai L."/>
            <person name="Zhang T."/>
        </authorList>
    </citation>
    <scope>NUCLEOTIDE SEQUENCE [LARGE SCALE GENOMIC DNA]</scope>
    <source>
        <strain evidence="1 2">ZFHKF-1</strain>
    </source>
</reference>
<dbReference type="PATRIC" id="fig|1196324.3.peg.1126"/>
<evidence type="ECO:0000313" key="2">
    <source>
        <dbReference type="Proteomes" id="UP000004080"/>
    </source>
</evidence>
<evidence type="ECO:0000313" key="1">
    <source>
        <dbReference type="EMBL" id="EIT86400.1"/>
    </source>
</evidence>
<dbReference type="Proteomes" id="UP000004080">
    <property type="component" value="Unassembled WGS sequence"/>
</dbReference>
<gene>
    <name evidence="1" type="ORF">A374_05531</name>
</gene>
<dbReference type="Gene3D" id="3.90.550.10">
    <property type="entry name" value="Spore Coat Polysaccharide Biosynthesis Protein SpsA, Chain A"/>
    <property type="match status" value="1"/>
</dbReference>
<proteinExistence type="predicted"/>
<dbReference type="InterPro" id="IPR029044">
    <property type="entry name" value="Nucleotide-diphossugar_trans"/>
</dbReference>
<protein>
    <recommendedName>
        <fullName evidence="3">Glycosyl transferase family 2</fullName>
    </recommendedName>
</protein>
<dbReference type="EMBL" id="AKKV01000021">
    <property type="protein sequence ID" value="EIT86400.1"/>
    <property type="molecule type" value="Genomic_DNA"/>
</dbReference>
<dbReference type="RefSeq" id="WP_007201205.1">
    <property type="nucleotide sequence ID" value="NZ_AKKV01000021.1"/>
</dbReference>
<accession>I8UHL6</accession>
<evidence type="ECO:0008006" key="3">
    <source>
        <dbReference type="Google" id="ProtNLM"/>
    </source>
</evidence>